<evidence type="ECO:0000313" key="4">
    <source>
        <dbReference type="EMBL" id="MFC5467430.1"/>
    </source>
</evidence>
<comment type="caution">
    <text evidence="4">The sequence shown here is derived from an EMBL/GenBank/DDBJ whole genome shotgun (WGS) entry which is preliminary data.</text>
</comment>
<feature type="transmembrane region" description="Helical" evidence="2">
    <location>
        <begin position="125"/>
        <end position="143"/>
    </location>
</feature>
<name>A0ABW0LNF8_9BACL</name>
<reference evidence="5" key="1">
    <citation type="journal article" date="2019" name="Int. J. Syst. Evol. Microbiol.">
        <title>The Global Catalogue of Microorganisms (GCM) 10K type strain sequencing project: providing services to taxonomists for standard genome sequencing and annotation.</title>
        <authorList>
            <consortium name="The Broad Institute Genomics Platform"/>
            <consortium name="The Broad Institute Genome Sequencing Center for Infectious Disease"/>
            <person name="Wu L."/>
            <person name="Ma J."/>
        </authorList>
    </citation>
    <scope>NUCLEOTIDE SEQUENCE [LARGE SCALE GENOMIC DNA]</scope>
    <source>
        <strain evidence="5">CCUG 57113</strain>
    </source>
</reference>
<feature type="domain" description="DUF4328" evidence="3">
    <location>
        <begin position="41"/>
        <end position="104"/>
    </location>
</feature>
<dbReference type="InterPro" id="IPR025565">
    <property type="entry name" value="DUF4328"/>
</dbReference>
<sequence length="243" mass="26622">MKLYSELTSNILKLMLIALIVVAAVRMLATLVYVIDMDAYWDYAYNADNFARIVRIVLFIINLIVFLVWIYRVHVDMKSLYPNHSRGPGGALACVMVPVFNLFYGIPSTFLRIGNSMRSLPTSSAQGRIVGNLAVPLTLIIWISNSITRYANKQEVPDERVVLLANALDVVLFSAFLVICLQIARGLRHALSSRIATAEAAAAAVGEEPDVEVAMTAEEQIAATAAGSENAESTFSLEKKPAE</sequence>
<feature type="transmembrane region" description="Helical" evidence="2">
    <location>
        <begin position="53"/>
        <end position="70"/>
    </location>
</feature>
<dbReference type="RefSeq" id="WP_209747227.1">
    <property type="nucleotide sequence ID" value="NZ_JBHSMH010000004.1"/>
</dbReference>
<gene>
    <name evidence="4" type="ORF">ACFPPD_01785</name>
</gene>
<keyword evidence="2" id="KW-0472">Membrane</keyword>
<feature type="transmembrane region" description="Helical" evidence="2">
    <location>
        <begin position="163"/>
        <end position="184"/>
    </location>
</feature>
<feature type="transmembrane region" description="Helical" evidence="2">
    <location>
        <begin position="90"/>
        <end position="113"/>
    </location>
</feature>
<proteinExistence type="predicted"/>
<accession>A0ABW0LNF8</accession>
<keyword evidence="2" id="KW-0812">Transmembrane</keyword>
<feature type="region of interest" description="Disordered" evidence="1">
    <location>
        <begin position="224"/>
        <end position="243"/>
    </location>
</feature>
<evidence type="ECO:0000256" key="1">
    <source>
        <dbReference type="SAM" id="MobiDB-lite"/>
    </source>
</evidence>
<organism evidence="4 5">
    <name type="scientific">Cohnella suwonensis</name>
    <dbReference type="NCBI Taxonomy" id="696072"/>
    <lineage>
        <taxon>Bacteria</taxon>
        <taxon>Bacillati</taxon>
        <taxon>Bacillota</taxon>
        <taxon>Bacilli</taxon>
        <taxon>Bacillales</taxon>
        <taxon>Paenibacillaceae</taxon>
        <taxon>Cohnella</taxon>
    </lineage>
</organism>
<evidence type="ECO:0000313" key="5">
    <source>
        <dbReference type="Proteomes" id="UP001596105"/>
    </source>
</evidence>
<evidence type="ECO:0000256" key="2">
    <source>
        <dbReference type="SAM" id="Phobius"/>
    </source>
</evidence>
<keyword evidence="5" id="KW-1185">Reference proteome</keyword>
<dbReference type="EMBL" id="JBHSMH010000004">
    <property type="protein sequence ID" value="MFC5467430.1"/>
    <property type="molecule type" value="Genomic_DNA"/>
</dbReference>
<evidence type="ECO:0000259" key="3">
    <source>
        <dbReference type="Pfam" id="PF14219"/>
    </source>
</evidence>
<dbReference type="Pfam" id="PF14219">
    <property type="entry name" value="DUF4328"/>
    <property type="match status" value="1"/>
</dbReference>
<feature type="transmembrane region" description="Helical" evidence="2">
    <location>
        <begin position="12"/>
        <end position="33"/>
    </location>
</feature>
<keyword evidence="2" id="KW-1133">Transmembrane helix</keyword>
<protein>
    <submittedName>
        <fullName evidence="4">DUF4328 domain-containing protein</fullName>
    </submittedName>
</protein>
<dbReference type="Proteomes" id="UP001596105">
    <property type="component" value="Unassembled WGS sequence"/>
</dbReference>